<evidence type="ECO:0008006" key="4">
    <source>
        <dbReference type="Google" id="ProtNLM"/>
    </source>
</evidence>
<organism evidence="2 3">
    <name type="scientific">Cucurbitaria berberidis CBS 394.84</name>
    <dbReference type="NCBI Taxonomy" id="1168544"/>
    <lineage>
        <taxon>Eukaryota</taxon>
        <taxon>Fungi</taxon>
        <taxon>Dikarya</taxon>
        <taxon>Ascomycota</taxon>
        <taxon>Pezizomycotina</taxon>
        <taxon>Dothideomycetes</taxon>
        <taxon>Pleosporomycetidae</taxon>
        <taxon>Pleosporales</taxon>
        <taxon>Pleosporineae</taxon>
        <taxon>Cucurbitariaceae</taxon>
        <taxon>Cucurbitaria</taxon>
    </lineage>
</organism>
<dbReference type="RefSeq" id="XP_040784722.1">
    <property type="nucleotide sequence ID" value="XM_040938060.1"/>
</dbReference>
<accession>A0A9P4GAW5</accession>
<dbReference type="PANTHER" id="PTHR40788:SF2">
    <property type="entry name" value="CLR5 DOMAIN-CONTAINING PROTEIN"/>
    <property type="match status" value="1"/>
</dbReference>
<dbReference type="EMBL" id="ML976618">
    <property type="protein sequence ID" value="KAF1842159.1"/>
    <property type="molecule type" value="Genomic_DNA"/>
</dbReference>
<dbReference type="AlphaFoldDB" id="A0A9P4GAW5"/>
<name>A0A9P4GAW5_9PLEO</name>
<evidence type="ECO:0000313" key="2">
    <source>
        <dbReference type="EMBL" id="KAF1842159.1"/>
    </source>
</evidence>
<gene>
    <name evidence="2" type="ORF">K460DRAFT_420100</name>
</gene>
<keyword evidence="3" id="KW-1185">Reference proteome</keyword>
<sequence length="861" mass="99035">MPSQRQKDMPDSTHDPNRSVEAIELDQFADAPQGSTNLLNWLACYPSTHYFPSAQELRKLSRHRVHLIFERWRFLNQILERHEGTIRKKWTEKSVEQRRELLLAVLPSIPEMHRPEQEQYQELSNYSSQGPGHAVSRFFKSTTCMLPDINLEDLLRQKTLLAFLNARGRNHPATFAGTELVKCPLHAWEDEPLWKRLAKWTMEFSCNTDETFYGRMKKWKYTGKAKRFVYAGQGFHPGNGIQVINIQLLTYSFLTTCCIKILHDLVGGENDIYMHAIKPEPSSLSLDSADYNTLAEAAQLAPYGIPSQLDFNRLRGLIFAKVNDLEDHIWALREDPGYFAEVFQDHKSHRAEFLAATSGQTHNVLKRSPKTITNLILRNMVVDPYFMLYHWHECLRLVDALEDTARRNNFYFPPTESLPTEYYDTFIKLWQILYAIHTDTHECFRQRVPASPPLRPFFIKTVADPNSHLCRFVINKNRAGTDGVTRRFITALSMIWNKTEPPVQGFDTELDELDRLVTSEPSARALITPLVWADFSQLSTSSECIHQIRSYQPWATRMERDMQLPTLEGTSKVELKYENIIEDYMAFTDKWSTIVRQKRFEGADLASVGDPGDGRFTYPIIGERNRTNTELLCKAENHLDVFWQSVDAYCKKMVGARFPDLLDRDITHGRTLRRTPAWEDPAPAQKATEKTFLNTPKYDCQPCSLTNHEEASEEIGKFEKLSLSTEVKPKARGADLAQEANTSPPKSPDIAPSLALHATKKVDKRSLKVFKALFYTPLSSDIPGELQWTDFLHAMTKLGFSVKKLRGSAWKLTPGDFGVGGSIQFHEPHPGKRLSLECARRYGRRLEMRYGWTSEMFILAQ</sequence>
<proteinExistence type="predicted"/>
<feature type="region of interest" description="Disordered" evidence="1">
    <location>
        <begin position="729"/>
        <end position="751"/>
    </location>
</feature>
<evidence type="ECO:0000313" key="3">
    <source>
        <dbReference type="Proteomes" id="UP000800039"/>
    </source>
</evidence>
<evidence type="ECO:0000256" key="1">
    <source>
        <dbReference type="SAM" id="MobiDB-lite"/>
    </source>
</evidence>
<dbReference type="GeneID" id="63855310"/>
<reference evidence="2" key="1">
    <citation type="submission" date="2020-01" db="EMBL/GenBank/DDBJ databases">
        <authorList>
            <consortium name="DOE Joint Genome Institute"/>
            <person name="Haridas S."/>
            <person name="Albert R."/>
            <person name="Binder M."/>
            <person name="Bloem J."/>
            <person name="Labutti K."/>
            <person name="Salamov A."/>
            <person name="Andreopoulos B."/>
            <person name="Baker S.E."/>
            <person name="Barry K."/>
            <person name="Bills G."/>
            <person name="Bluhm B.H."/>
            <person name="Cannon C."/>
            <person name="Castanera R."/>
            <person name="Culley D.E."/>
            <person name="Daum C."/>
            <person name="Ezra D."/>
            <person name="Gonzalez J.B."/>
            <person name="Henrissat B."/>
            <person name="Kuo A."/>
            <person name="Liang C."/>
            <person name="Lipzen A."/>
            <person name="Lutzoni F."/>
            <person name="Magnuson J."/>
            <person name="Mondo S."/>
            <person name="Nolan M."/>
            <person name="Ohm R."/>
            <person name="Pangilinan J."/>
            <person name="Park H.-J."/>
            <person name="Ramirez L."/>
            <person name="Alfaro M."/>
            <person name="Sun H."/>
            <person name="Tritt A."/>
            <person name="Yoshinaga Y."/>
            <person name="Zwiers L.-H."/>
            <person name="Turgeon B.G."/>
            <person name="Goodwin S.B."/>
            <person name="Spatafora J.W."/>
            <person name="Crous P.W."/>
            <person name="Grigoriev I.V."/>
        </authorList>
    </citation>
    <scope>NUCLEOTIDE SEQUENCE</scope>
    <source>
        <strain evidence="2">CBS 394.84</strain>
    </source>
</reference>
<comment type="caution">
    <text evidence="2">The sequence shown here is derived from an EMBL/GenBank/DDBJ whole genome shotgun (WGS) entry which is preliminary data.</text>
</comment>
<protein>
    <recommendedName>
        <fullName evidence="4">Clr5 domain-containing protein</fullName>
    </recommendedName>
</protein>
<dbReference type="PANTHER" id="PTHR40788">
    <property type="entry name" value="CLR5 DOMAIN-CONTAINING PROTEIN-RELATED"/>
    <property type="match status" value="1"/>
</dbReference>
<dbReference type="Proteomes" id="UP000800039">
    <property type="component" value="Unassembled WGS sequence"/>
</dbReference>
<dbReference type="OrthoDB" id="2922289at2759"/>